<dbReference type="OrthoDB" id="5847865at2759"/>
<name>A0A8S1EHW6_9PELO</name>
<sequence length="297" mass="32519">MVPVLTTVIATSCYGQLDMTSVGWDGSSKLDCGFIDITTNSPRSNTPASTRKFDPSQNNVLTVPKTNIPRNNSIENFPEFPKPVEYDASSSYIDDSASIATSIEDEGNFDFEIAASDDPFPDVAEEAIAFDENIINDRIYKSIMAKVGNLMIATAEGVHVIGNIASGSTVINGGIESVQLSYKMSIARQDANDLLKKIALNSKPMEFIPAKNVTFELSAPAETTISFLNINVTGIVASLDDEIVSHLAPFTFDDQVNDNKLRLTVNMRDSNIEIVDRKRKKPMKLKITRLVIEQDEG</sequence>
<accession>A0A8S1EHW6</accession>
<reference evidence="1 2" key="1">
    <citation type="submission" date="2020-04" db="EMBL/GenBank/DDBJ databases">
        <authorList>
            <person name="Laetsch R D."/>
            <person name="Stevens L."/>
            <person name="Kumar S."/>
            <person name="Blaxter L. M."/>
        </authorList>
    </citation>
    <scope>NUCLEOTIDE SEQUENCE [LARGE SCALE GENOMIC DNA]</scope>
</reference>
<gene>
    <name evidence="1" type="ORF">CBOVIS_LOCUS2308</name>
</gene>
<proteinExistence type="predicted"/>
<protein>
    <submittedName>
        <fullName evidence="1">Uncharacterized protein</fullName>
    </submittedName>
</protein>
<keyword evidence="2" id="KW-1185">Reference proteome</keyword>
<evidence type="ECO:0000313" key="1">
    <source>
        <dbReference type="EMBL" id="CAB3399133.1"/>
    </source>
</evidence>
<evidence type="ECO:0000313" key="2">
    <source>
        <dbReference type="Proteomes" id="UP000494206"/>
    </source>
</evidence>
<comment type="caution">
    <text evidence="1">The sequence shown here is derived from an EMBL/GenBank/DDBJ whole genome shotgun (WGS) entry which is preliminary data.</text>
</comment>
<organism evidence="1 2">
    <name type="scientific">Caenorhabditis bovis</name>
    <dbReference type="NCBI Taxonomy" id="2654633"/>
    <lineage>
        <taxon>Eukaryota</taxon>
        <taxon>Metazoa</taxon>
        <taxon>Ecdysozoa</taxon>
        <taxon>Nematoda</taxon>
        <taxon>Chromadorea</taxon>
        <taxon>Rhabditida</taxon>
        <taxon>Rhabditina</taxon>
        <taxon>Rhabditomorpha</taxon>
        <taxon>Rhabditoidea</taxon>
        <taxon>Rhabditidae</taxon>
        <taxon>Peloderinae</taxon>
        <taxon>Caenorhabditis</taxon>
    </lineage>
</organism>
<dbReference type="EMBL" id="CADEPM010000002">
    <property type="protein sequence ID" value="CAB3399133.1"/>
    <property type="molecule type" value="Genomic_DNA"/>
</dbReference>
<dbReference type="Proteomes" id="UP000494206">
    <property type="component" value="Unassembled WGS sequence"/>
</dbReference>
<dbReference type="AlphaFoldDB" id="A0A8S1EHW6"/>